<accession>A0AAU7NZV2</accession>
<dbReference type="InterPro" id="IPR036691">
    <property type="entry name" value="Endo/exonu/phosph_ase_sf"/>
</dbReference>
<name>A0AAU7NZV2_9GAMM</name>
<evidence type="ECO:0000313" key="2">
    <source>
        <dbReference type="Proteomes" id="UP001225378"/>
    </source>
</evidence>
<keyword evidence="2" id="KW-1185">Reference proteome</keyword>
<proteinExistence type="predicted"/>
<sequence>MRKSIGSKFYVANIHAGGRDYINLAIQHAKTNGAGKQWIVAGDFNQNANEDLSWMDMRGGDIIAPAKATRPSSGKILDYAVRARIISGQRAYAGPTTAVLITYASTSIGD</sequence>
<dbReference type="RefSeq" id="WP_349432702.1">
    <property type="nucleotide sequence ID" value="NZ_CP157743.1"/>
</dbReference>
<dbReference type="Gene3D" id="3.60.10.10">
    <property type="entry name" value="Endonuclease/exonuclease/phosphatase"/>
    <property type="match status" value="1"/>
</dbReference>
<evidence type="ECO:0000313" key="1">
    <source>
        <dbReference type="EMBL" id="XBS22412.1"/>
    </source>
</evidence>
<dbReference type="AlphaFoldDB" id="A0AAU7NZV2"/>
<evidence type="ECO:0008006" key="3">
    <source>
        <dbReference type="Google" id="ProtNLM"/>
    </source>
</evidence>
<dbReference type="KEGG" id="mech:Q9L42_009855"/>
<protein>
    <recommendedName>
        <fullName evidence="3">Endonuclease/exonuclease/phosphatase domain-containing protein</fullName>
    </recommendedName>
</protein>
<dbReference type="Proteomes" id="UP001225378">
    <property type="component" value="Chromosome"/>
</dbReference>
<dbReference type="EMBL" id="CP157743">
    <property type="protein sequence ID" value="XBS22412.1"/>
    <property type="molecule type" value="Genomic_DNA"/>
</dbReference>
<organism evidence="1 2">
    <name type="scientific">Methylomarinum roseum</name>
    <dbReference type="NCBI Taxonomy" id="3067653"/>
    <lineage>
        <taxon>Bacteria</taxon>
        <taxon>Pseudomonadati</taxon>
        <taxon>Pseudomonadota</taxon>
        <taxon>Gammaproteobacteria</taxon>
        <taxon>Methylococcales</taxon>
        <taxon>Methylococcaceae</taxon>
        <taxon>Methylomarinum</taxon>
    </lineage>
</organism>
<reference evidence="1 2" key="1">
    <citation type="journal article" date="2024" name="Microbiology">
        <title>Methylomarinum rosea sp. nov., a novel halophilic methanotrophic bacterium from the hypersaline Lake Elton.</title>
        <authorList>
            <person name="Suleimanov R.Z."/>
            <person name="Oshkin I.Y."/>
            <person name="Danilova O.V."/>
            <person name="Suzina N.E."/>
            <person name="Dedysh S.N."/>
        </authorList>
    </citation>
    <scope>NUCLEOTIDE SEQUENCE [LARGE SCALE GENOMIC DNA]</scope>
    <source>
        <strain evidence="1 2">Ch1-1</strain>
    </source>
</reference>
<gene>
    <name evidence="1" type="ORF">Q9L42_009855</name>
</gene>